<dbReference type="PANTHER" id="PTHR43243:SF4">
    <property type="entry name" value="CATIONIC AMINO ACID TRANSPORTER 4"/>
    <property type="match status" value="1"/>
</dbReference>
<keyword evidence="2" id="KW-0812">Transmembrane</keyword>
<feature type="transmembrane region" description="Helical" evidence="2">
    <location>
        <begin position="151"/>
        <end position="172"/>
    </location>
</feature>
<accession>A0A433TDR6</accession>
<dbReference type="AlphaFoldDB" id="A0A433TDR6"/>
<dbReference type="Proteomes" id="UP000271974">
    <property type="component" value="Unassembled WGS sequence"/>
</dbReference>
<feature type="transmembrane region" description="Helical" evidence="2">
    <location>
        <begin position="885"/>
        <end position="906"/>
    </location>
</feature>
<feature type="transmembrane region" description="Helical" evidence="2">
    <location>
        <begin position="94"/>
        <end position="112"/>
    </location>
</feature>
<name>A0A433TDR6_ELYCH</name>
<feature type="transmembrane region" description="Helical" evidence="2">
    <location>
        <begin position="118"/>
        <end position="139"/>
    </location>
</feature>
<feature type="transmembrane region" description="Helical" evidence="2">
    <location>
        <begin position="6"/>
        <end position="28"/>
    </location>
</feature>
<evidence type="ECO:0000313" key="4">
    <source>
        <dbReference type="Proteomes" id="UP000271974"/>
    </source>
</evidence>
<keyword evidence="2" id="KW-1133">Transmembrane helix</keyword>
<evidence type="ECO:0000256" key="1">
    <source>
        <dbReference type="ARBA" id="ARBA00022448"/>
    </source>
</evidence>
<dbReference type="Gene3D" id="1.20.1740.10">
    <property type="entry name" value="Amino acid/polyamine transporter I"/>
    <property type="match status" value="2"/>
</dbReference>
<feature type="transmembrane region" description="Helical" evidence="2">
    <location>
        <begin position="323"/>
        <end position="349"/>
    </location>
</feature>
<evidence type="ECO:0000256" key="2">
    <source>
        <dbReference type="SAM" id="Phobius"/>
    </source>
</evidence>
<keyword evidence="4" id="KW-1185">Reference proteome</keyword>
<proteinExistence type="predicted"/>
<feature type="transmembrane region" description="Helical" evidence="2">
    <location>
        <begin position="918"/>
        <end position="940"/>
    </location>
</feature>
<dbReference type="OrthoDB" id="3900342at2759"/>
<dbReference type="EMBL" id="RQTK01000429">
    <property type="protein sequence ID" value="RUS79751.1"/>
    <property type="molecule type" value="Genomic_DNA"/>
</dbReference>
<dbReference type="GO" id="GO:0005886">
    <property type="term" value="C:plasma membrane"/>
    <property type="evidence" value="ECO:0007669"/>
    <property type="project" value="TreeGrafter"/>
</dbReference>
<reference evidence="3 4" key="1">
    <citation type="submission" date="2019-01" db="EMBL/GenBank/DDBJ databases">
        <title>A draft genome assembly of the solar-powered sea slug Elysia chlorotica.</title>
        <authorList>
            <person name="Cai H."/>
            <person name="Li Q."/>
            <person name="Fang X."/>
            <person name="Li J."/>
            <person name="Curtis N.E."/>
            <person name="Altenburger A."/>
            <person name="Shibata T."/>
            <person name="Feng M."/>
            <person name="Maeda T."/>
            <person name="Schwartz J.A."/>
            <person name="Shigenobu S."/>
            <person name="Lundholm N."/>
            <person name="Nishiyama T."/>
            <person name="Yang H."/>
            <person name="Hasebe M."/>
            <person name="Li S."/>
            <person name="Pierce S.K."/>
            <person name="Wang J."/>
        </authorList>
    </citation>
    <scope>NUCLEOTIDE SEQUENCE [LARGE SCALE GENOMIC DNA]</scope>
    <source>
        <strain evidence="3">EC2010</strain>
        <tissue evidence="3">Whole organism of an adult</tissue>
    </source>
</reference>
<dbReference type="GO" id="GO:0015171">
    <property type="term" value="F:amino acid transmembrane transporter activity"/>
    <property type="evidence" value="ECO:0007669"/>
    <property type="project" value="TreeGrafter"/>
</dbReference>
<feature type="transmembrane region" description="Helical" evidence="2">
    <location>
        <begin position="278"/>
        <end position="303"/>
    </location>
</feature>
<sequence length="958" mass="104580">VVGEFAAFVAGYLIILGLYPVGSCKLGLYRVGFSKLGFYLVGSSKLGLDRAGYSKLELIGINDLYFGNAVRNYTAAILGENHIGGTPLNPVPNVLAFGLQVGMTFFVCFNMLCTSRVNTALGVMNAAVLIFVFIAGIVFGDSQNFVNAHGGGMFSFGAHGVFQAAFLTLFAISEFDLTAMSAEFQTSNLPIGRPQLYHLLQFTPISLARPGLDDPGQKEAINPAKSMPRAMGITLGVVSILHVGTCTGMLFLSPYWLLDPKTDEAINPAKSMPRAMGITLGVVSILHVGTCTGMLFLSPYWLLDLRSPLPLALGHQGLAWAKLMVTLTTMVGLSNLQMVTIYGISRCIYRMSKDGLLFSFFLVVDKKSGVPLRAVLFTGITSALLGTFFNLTFLIKLNVVFKIVSYIAVASALIRLKITQAGRVESHLSQPPLASLDTETGKEYHDTHIERDIQLHKEVNSNSLLEEVGSKRNSNQPNVERSLLLLRGKQLKHQEPNKHDVFKINGITTESQVYQCMDCDTVCEKGRQSMPNGDNHHSRITQICEHKPVCMHHSQHHYNSGCDQVYEQNPPDQVFEKTPPFTLTPPDQVSGENPPCKTVFTPLNQVCEQHTPHMSTPPDCEQNPPCMPTPLNQVCEQHTPHMPTPPNCERNPPCMPTPPNKVCKQHTPPMTTPSNGEQNPPCMPTPPDCERNPPCMPTPPDCERNPPCMPTPPDCKQNPPCMPTPPGCEQNPPCISIPPDCKQNPPCISTPSNGERNPPCISTPPNCERNPPCLPTPPDCERNPPCMLTPPDCQQNPPCMPTPPDCEQNPPCMPTPPDCEQNPPCILTPPNQLIDHHPPSPPLKSTPDDQSAGPCPCPNMNTATLASRLAVHLSTLVLGRVSCNVLILLHLLACVLLAVLIVQNFWDGLTNAHPGLLVAMVILTCAVLIFSVCLWPLCVVHGDQAKEIFQVGIQWTDW</sequence>
<feature type="non-terminal residue" evidence="3">
    <location>
        <position position="1"/>
    </location>
</feature>
<feature type="transmembrane region" description="Helical" evidence="2">
    <location>
        <begin position="233"/>
        <end position="258"/>
    </location>
</feature>
<keyword evidence="1" id="KW-0813">Transport</keyword>
<dbReference type="PANTHER" id="PTHR43243">
    <property type="entry name" value="INNER MEMBRANE TRANSPORTER YGJI-RELATED"/>
    <property type="match status" value="1"/>
</dbReference>
<organism evidence="3 4">
    <name type="scientific">Elysia chlorotica</name>
    <name type="common">Eastern emerald elysia</name>
    <name type="synonym">Sea slug</name>
    <dbReference type="NCBI Taxonomy" id="188477"/>
    <lineage>
        <taxon>Eukaryota</taxon>
        <taxon>Metazoa</taxon>
        <taxon>Spiralia</taxon>
        <taxon>Lophotrochozoa</taxon>
        <taxon>Mollusca</taxon>
        <taxon>Gastropoda</taxon>
        <taxon>Heterobranchia</taxon>
        <taxon>Euthyneura</taxon>
        <taxon>Panpulmonata</taxon>
        <taxon>Sacoglossa</taxon>
        <taxon>Placobranchoidea</taxon>
        <taxon>Plakobranchidae</taxon>
        <taxon>Elysia</taxon>
    </lineage>
</organism>
<evidence type="ECO:0000313" key="3">
    <source>
        <dbReference type="EMBL" id="RUS79751.1"/>
    </source>
</evidence>
<dbReference type="STRING" id="188477.A0A433TDR6"/>
<protein>
    <recommendedName>
        <fullName evidence="5">Amino acid permease/ SLC12A domain-containing protein</fullName>
    </recommendedName>
</protein>
<keyword evidence="2" id="KW-0472">Membrane</keyword>
<comment type="caution">
    <text evidence="3">The sequence shown here is derived from an EMBL/GenBank/DDBJ whole genome shotgun (WGS) entry which is preliminary data.</text>
</comment>
<gene>
    <name evidence="3" type="ORF">EGW08_012467</name>
</gene>
<feature type="transmembrane region" description="Helical" evidence="2">
    <location>
        <begin position="370"/>
        <end position="393"/>
    </location>
</feature>
<evidence type="ECO:0008006" key="5">
    <source>
        <dbReference type="Google" id="ProtNLM"/>
    </source>
</evidence>